<dbReference type="Proteomes" id="UP000790787">
    <property type="component" value="Chromosome 20"/>
</dbReference>
<proteinExistence type="predicted"/>
<dbReference type="RefSeq" id="XP_075096142.1">
    <property type="nucleotide sequence ID" value="XM_075240041.1"/>
</dbReference>
<gene>
    <name evidence="2" type="primary">LOC142174248</name>
</gene>
<evidence type="ECO:0000313" key="2">
    <source>
        <dbReference type="RefSeq" id="XP_075096142.1"/>
    </source>
</evidence>
<keyword evidence="1" id="KW-1185">Reference proteome</keyword>
<reference evidence="2" key="2">
    <citation type="submission" date="2025-08" db="UniProtKB">
        <authorList>
            <consortium name="RefSeq"/>
        </authorList>
    </citation>
    <scope>IDENTIFICATION</scope>
    <source>
        <tissue evidence="2">Leaf</tissue>
    </source>
</reference>
<name>A0AC58TFY8_TOBAC</name>
<sequence length="400" mass="47068">MEYNTSVTYSVNINGGLTTPFKGKRGIRQEDPVSPYLFVLAMEYLQREFMQLMKIKEFKFHPRCKKLRVVHVCFADDLLMFCKGDIQFVRLLKQAFHKFTMVSGLQTNAEKSSIYIAGVLDCQKEQIIQELEFSEGSLPFKYLGVPLDSKKLSIAQCWPLVEKSVGGLNVMNMIYWNKDATVKHMWAVAKKKNSLCIKWMHIYYIKNYVLENMPIPRNAAWVVRKIFETQRMISELQGIQGDLEARLNQLQRGDLFSIKKLRLATVERLLKFDIQAPKKCVFCKQTDETFDHFFFECSLTNELWLRLLRWLGYDRPIRDWQSKVNWISKGAKMRHGHCVIVTCVFGMMVYIIWRERNKLRFQGGTVIINNICKEIAIHIHMKRGSIQNWKEALEKINYYP</sequence>
<protein>
    <submittedName>
        <fullName evidence="2">Uncharacterized protein LOC142174248</fullName>
    </submittedName>
</protein>
<evidence type="ECO:0000313" key="1">
    <source>
        <dbReference type="Proteomes" id="UP000790787"/>
    </source>
</evidence>
<organism evidence="1 2">
    <name type="scientific">Nicotiana tabacum</name>
    <name type="common">Common tobacco</name>
    <dbReference type="NCBI Taxonomy" id="4097"/>
    <lineage>
        <taxon>Eukaryota</taxon>
        <taxon>Viridiplantae</taxon>
        <taxon>Streptophyta</taxon>
        <taxon>Embryophyta</taxon>
        <taxon>Tracheophyta</taxon>
        <taxon>Spermatophyta</taxon>
        <taxon>Magnoliopsida</taxon>
        <taxon>eudicotyledons</taxon>
        <taxon>Gunneridae</taxon>
        <taxon>Pentapetalae</taxon>
        <taxon>asterids</taxon>
        <taxon>lamiids</taxon>
        <taxon>Solanales</taxon>
        <taxon>Solanaceae</taxon>
        <taxon>Nicotianoideae</taxon>
        <taxon>Nicotianeae</taxon>
        <taxon>Nicotiana</taxon>
    </lineage>
</organism>
<reference evidence="1" key="1">
    <citation type="journal article" date="2014" name="Nat. Commun.">
        <title>The tobacco genome sequence and its comparison with those of tomato and potato.</title>
        <authorList>
            <person name="Sierro N."/>
            <person name="Battey J.N."/>
            <person name="Ouadi S."/>
            <person name="Bakaher N."/>
            <person name="Bovet L."/>
            <person name="Willig A."/>
            <person name="Goepfert S."/>
            <person name="Peitsch M.C."/>
            <person name="Ivanov N.V."/>
        </authorList>
    </citation>
    <scope>NUCLEOTIDE SEQUENCE [LARGE SCALE GENOMIC DNA]</scope>
</reference>
<accession>A0AC58TFY8</accession>